<name>A0A0F9AU28_9ZZZZ</name>
<dbReference type="AlphaFoldDB" id="A0A0F9AU28"/>
<dbReference type="EMBL" id="LAZR01040999">
    <property type="protein sequence ID" value="KKL13094.1"/>
    <property type="molecule type" value="Genomic_DNA"/>
</dbReference>
<reference evidence="2" key="1">
    <citation type="journal article" date="2015" name="Nature">
        <title>Complex archaea that bridge the gap between prokaryotes and eukaryotes.</title>
        <authorList>
            <person name="Spang A."/>
            <person name="Saw J.H."/>
            <person name="Jorgensen S.L."/>
            <person name="Zaremba-Niedzwiedzka K."/>
            <person name="Martijn J."/>
            <person name="Lind A.E."/>
            <person name="van Eijk R."/>
            <person name="Schleper C."/>
            <person name="Guy L."/>
            <person name="Ettema T.J."/>
        </authorList>
    </citation>
    <scope>NUCLEOTIDE SEQUENCE</scope>
</reference>
<organism evidence="2">
    <name type="scientific">marine sediment metagenome</name>
    <dbReference type="NCBI Taxonomy" id="412755"/>
    <lineage>
        <taxon>unclassified sequences</taxon>
        <taxon>metagenomes</taxon>
        <taxon>ecological metagenomes</taxon>
    </lineage>
</organism>
<gene>
    <name evidence="2" type="ORF">LCGC14_2529210</name>
</gene>
<evidence type="ECO:0000256" key="1">
    <source>
        <dbReference type="SAM" id="MobiDB-lite"/>
    </source>
</evidence>
<accession>A0A0F9AU28</accession>
<proteinExistence type="predicted"/>
<sequence length="68" mass="7659">MGILQIETWGSFPDARRRFTAETGGHAQAVGEAIQWLSEVALPQSIELDHKLHDDGVRPSNKDFSRRE</sequence>
<comment type="caution">
    <text evidence="2">The sequence shown here is derived from an EMBL/GenBank/DDBJ whole genome shotgun (WGS) entry which is preliminary data.</text>
</comment>
<protein>
    <submittedName>
        <fullName evidence="2">Uncharacterized protein</fullName>
    </submittedName>
</protein>
<feature type="region of interest" description="Disordered" evidence="1">
    <location>
        <begin position="49"/>
        <end position="68"/>
    </location>
</feature>
<evidence type="ECO:0000313" key="2">
    <source>
        <dbReference type="EMBL" id="KKL13094.1"/>
    </source>
</evidence>